<name>W7CDD4_9LIST</name>
<dbReference type="AlphaFoldDB" id="W7CDD4"/>
<organism evidence="1 2">
    <name type="scientific">Listeria cornellensis FSL F6-0969</name>
    <dbReference type="NCBI Taxonomy" id="1265820"/>
    <lineage>
        <taxon>Bacteria</taxon>
        <taxon>Bacillati</taxon>
        <taxon>Bacillota</taxon>
        <taxon>Bacilli</taxon>
        <taxon>Bacillales</taxon>
        <taxon>Listeriaceae</taxon>
        <taxon>Listeria</taxon>
    </lineage>
</organism>
<dbReference type="Proteomes" id="UP000019254">
    <property type="component" value="Unassembled WGS sequence"/>
</dbReference>
<protein>
    <submittedName>
        <fullName evidence="1">Uncharacterized protein</fullName>
    </submittedName>
</protein>
<evidence type="ECO:0000313" key="2">
    <source>
        <dbReference type="Proteomes" id="UP000019254"/>
    </source>
</evidence>
<reference evidence="1 2" key="1">
    <citation type="journal article" date="2014" name="Int. J. Syst. Evol. Microbiol.">
        <title>Listeria floridensis sp. nov., Listeria aquatica sp. nov., Listeria cornellensis sp. nov., Listeria riparia sp. nov. and Listeria grandensis sp. nov., from agricultural and natural environments.</title>
        <authorList>
            <person name="den Bakker H.C."/>
            <person name="Warchocki S."/>
            <person name="Wright E.M."/>
            <person name="Allred A.F."/>
            <person name="Ahlstrom C."/>
            <person name="Manuel C.S."/>
            <person name="Stasiewicz M.J."/>
            <person name="Burrell A."/>
            <person name="Roof S."/>
            <person name="Strawn L."/>
            <person name="Fortes E.D."/>
            <person name="Nightingale K.K."/>
            <person name="Kephart D."/>
            <person name="Wiedmann M."/>
        </authorList>
    </citation>
    <scope>NUCLEOTIDE SEQUENCE [LARGE SCALE GENOMIC DNA]</scope>
    <source>
        <strain evidence="2">FSL F6-969</strain>
    </source>
</reference>
<evidence type="ECO:0000313" key="1">
    <source>
        <dbReference type="EMBL" id="EUJ30793.1"/>
    </source>
</evidence>
<keyword evidence="2" id="KW-1185">Reference proteome</keyword>
<dbReference type="EMBL" id="AODE01000014">
    <property type="protein sequence ID" value="EUJ30793.1"/>
    <property type="molecule type" value="Genomic_DNA"/>
</dbReference>
<sequence>MAFNPFIASNSKPHASFVLMHIELLQFSHLYSFHRSFLVQRIRTTDGLPARFALMHIEVLIQHKTLHKNLNNENPVKIYKEIA</sequence>
<comment type="caution">
    <text evidence="1">The sequence shown here is derived from an EMBL/GenBank/DDBJ whole genome shotgun (WGS) entry which is preliminary data.</text>
</comment>
<dbReference type="STRING" id="1265820.PCORN_07190"/>
<gene>
    <name evidence="1" type="ORF">PCORN_07190</name>
</gene>
<proteinExistence type="predicted"/>
<accession>W7CDD4</accession>